<proteinExistence type="predicted"/>
<comment type="caution">
    <text evidence="4">The sequence shown here is derived from an EMBL/GenBank/DDBJ whole genome shotgun (WGS) entry which is preliminary data.</text>
</comment>
<keyword evidence="5" id="KW-1185">Reference proteome</keyword>
<dbReference type="SUPFAM" id="SSF46785">
    <property type="entry name" value="Winged helix' DNA-binding domain"/>
    <property type="match status" value="1"/>
</dbReference>
<dbReference type="InterPro" id="IPR026881">
    <property type="entry name" value="WYL_dom"/>
</dbReference>
<reference evidence="4 5" key="1">
    <citation type="submission" date="2021-01" db="EMBL/GenBank/DDBJ databases">
        <title>Genome public.</title>
        <authorList>
            <person name="Liu C."/>
            <person name="Sun Q."/>
        </authorList>
    </citation>
    <scope>NUCLEOTIDE SEQUENCE [LARGE SCALE GENOMIC DNA]</scope>
    <source>
        <strain evidence="4 5">YIM B02515</strain>
    </source>
</reference>
<evidence type="ECO:0000259" key="3">
    <source>
        <dbReference type="Pfam" id="PF25583"/>
    </source>
</evidence>
<evidence type="ECO:0000259" key="1">
    <source>
        <dbReference type="Pfam" id="PF08279"/>
    </source>
</evidence>
<accession>A0ABS1T8R9</accession>
<dbReference type="Gene3D" id="1.10.10.10">
    <property type="entry name" value="Winged helix-like DNA-binding domain superfamily/Winged helix DNA-binding domain"/>
    <property type="match status" value="1"/>
</dbReference>
<dbReference type="PROSITE" id="PS52050">
    <property type="entry name" value="WYL"/>
    <property type="match status" value="1"/>
</dbReference>
<name>A0ABS1T8R9_9CLOT</name>
<protein>
    <submittedName>
        <fullName evidence="4">Transcriptional regulator</fullName>
    </submittedName>
</protein>
<evidence type="ECO:0000313" key="4">
    <source>
        <dbReference type="EMBL" id="MBL4935729.1"/>
    </source>
</evidence>
<dbReference type="InterPro" id="IPR036390">
    <property type="entry name" value="WH_DNA-bd_sf"/>
</dbReference>
<dbReference type="Proteomes" id="UP000632377">
    <property type="component" value="Unassembled WGS sequence"/>
</dbReference>
<evidence type="ECO:0000313" key="5">
    <source>
        <dbReference type="Proteomes" id="UP000632377"/>
    </source>
</evidence>
<dbReference type="InterPro" id="IPR013196">
    <property type="entry name" value="HTH_11"/>
</dbReference>
<dbReference type="InterPro" id="IPR057727">
    <property type="entry name" value="WCX_dom"/>
</dbReference>
<dbReference type="PANTHER" id="PTHR34580">
    <property type="match status" value="1"/>
</dbReference>
<dbReference type="InterPro" id="IPR051534">
    <property type="entry name" value="CBASS_pafABC_assoc_protein"/>
</dbReference>
<feature type="domain" description="Helix-turn-helix type 11" evidence="1">
    <location>
        <begin position="8"/>
        <end position="59"/>
    </location>
</feature>
<gene>
    <name evidence="4" type="ORF">JK636_08155</name>
</gene>
<dbReference type="PANTHER" id="PTHR34580:SF8">
    <property type="entry name" value="WYL DOMAIN-CONTAINING PROTEIN"/>
    <property type="match status" value="1"/>
</dbReference>
<feature type="domain" description="WCX" evidence="3">
    <location>
        <begin position="229"/>
        <end position="305"/>
    </location>
</feature>
<dbReference type="Pfam" id="PF13280">
    <property type="entry name" value="WYL"/>
    <property type="match status" value="1"/>
</dbReference>
<sequence>MSKLSHLAEILITLQYKSFVTALELSEILGVDKKTVYRYIDNLIEANIPIQTRKGRNGGIYLEEGFFMKSPRLTIEELESLLLAEKILTKENGFAYEDTLKSAVGKVKNVSRLKIDKKLSNGIMENLDSIDDKFYNILLSIEKGRAVEIEYLTAAKDSLVKAKVDPYTVIYRMGEWHLIGYEHNTSVVKSFYVRLISKIKITNLVFIKPADFSLGNFIKDYFGVFYGNNIEVKIKFSESLKSFISRTKWHASQEVQEMEDGSLMLSFFLDELSEIKNWVMGFGSAAEVIEPLLLREEIKHEIHKLSVLYD</sequence>
<feature type="domain" description="WYL" evidence="2">
    <location>
        <begin position="136"/>
        <end position="200"/>
    </location>
</feature>
<organism evidence="4 5">
    <name type="scientific">Clostridium rhizosphaerae</name>
    <dbReference type="NCBI Taxonomy" id="2803861"/>
    <lineage>
        <taxon>Bacteria</taxon>
        <taxon>Bacillati</taxon>
        <taxon>Bacillota</taxon>
        <taxon>Clostridia</taxon>
        <taxon>Eubacteriales</taxon>
        <taxon>Clostridiaceae</taxon>
        <taxon>Clostridium</taxon>
    </lineage>
</organism>
<evidence type="ECO:0000259" key="2">
    <source>
        <dbReference type="Pfam" id="PF13280"/>
    </source>
</evidence>
<dbReference type="Pfam" id="PF08279">
    <property type="entry name" value="HTH_11"/>
    <property type="match status" value="1"/>
</dbReference>
<dbReference type="EMBL" id="JAESWC010000002">
    <property type="protein sequence ID" value="MBL4935729.1"/>
    <property type="molecule type" value="Genomic_DNA"/>
</dbReference>
<dbReference type="RefSeq" id="WP_202748321.1">
    <property type="nucleotide sequence ID" value="NZ_JAESWC010000002.1"/>
</dbReference>
<dbReference type="InterPro" id="IPR036388">
    <property type="entry name" value="WH-like_DNA-bd_sf"/>
</dbReference>
<dbReference type="Pfam" id="PF25583">
    <property type="entry name" value="WCX"/>
    <property type="match status" value="1"/>
</dbReference>